<dbReference type="EMBL" id="UZAG01016355">
    <property type="protein sequence ID" value="VDO27824.1"/>
    <property type="molecule type" value="Genomic_DNA"/>
</dbReference>
<reference evidence="3" key="1">
    <citation type="submission" date="2017-02" db="UniProtKB">
        <authorList>
            <consortium name="WormBaseParasite"/>
        </authorList>
    </citation>
    <scope>IDENTIFICATION</scope>
</reference>
<gene>
    <name evidence="1" type="ORF">BTMF_LOCUS8340</name>
</gene>
<accession>A0A0R3QRF4</accession>
<name>A0A0R3QRF4_9BILA</name>
<evidence type="ECO:0000313" key="1">
    <source>
        <dbReference type="EMBL" id="VDO27824.1"/>
    </source>
</evidence>
<keyword evidence="2" id="KW-1185">Reference proteome</keyword>
<dbReference type="Proteomes" id="UP000280834">
    <property type="component" value="Unassembled WGS sequence"/>
</dbReference>
<organism evidence="3">
    <name type="scientific">Brugia timori</name>
    <dbReference type="NCBI Taxonomy" id="42155"/>
    <lineage>
        <taxon>Eukaryota</taxon>
        <taxon>Metazoa</taxon>
        <taxon>Ecdysozoa</taxon>
        <taxon>Nematoda</taxon>
        <taxon>Chromadorea</taxon>
        <taxon>Rhabditida</taxon>
        <taxon>Spirurina</taxon>
        <taxon>Spiruromorpha</taxon>
        <taxon>Filarioidea</taxon>
        <taxon>Onchocercidae</taxon>
        <taxon>Brugia</taxon>
    </lineage>
</organism>
<dbReference type="WBParaSite" id="BTMF_0001029801-mRNA-1">
    <property type="protein sequence ID" value="BTMF_0001029801-mRNA-1"/>
    <property type="gene ID" value="BTMF_0001029801"/>
</dbReference>
<protein>
    <submittedName>
        <fullName evidence="3">LIM zinc-binding domain-containing protein</fullName>
    </submittedName>
</protein>
<reference evidence="1 2" key="2">
    <citation type="submission" date="2018-11" db="EMBL/GenBank/DDBJ databases">
        <authorList>
            <consortium name="Pathogen Informatics"/>
        </authorList>
    </citation>
    <scope>NUCLEOTIDE SEQUENCE [LARGE SCALE GENOMIC DNA]</scope>
</reference>
<sequence length="67" mass="7176">MSRANYNFFTSNIVKGGGLVCTGLTVCEGCVDICVGGSVNGLCGHSRILDENWWCYCFKCDFPIGSG</sequence>
<evidence type="ECO:0000313" key="3">
    <source>
        <dbReference type="WBParaSite" id="BTMF_0001029801-mRNA-1"/>
    </source>
</evidence>
<proteinExistence type="predicted"/>
<dbReference type="AlphaFoldDB" id="A0A0R3QRF4"/>
<evidence type="ECO:0000313" key="2">
    <source>
        <dbReference type="Proteomes" id="UP000280834"/>
    </source>
</evidence>